<evidence type="ECO:0000313" key="1">
    <source>
        <dbReference type="EMBL" id="KAJ0049604.1"/>
    </source>
</evidence>
<gene>
    <name evidence="1" type="ORF">Pint_16655</name>
</gene>
<organism evidence="1 2">
    <name type="scientific">Pistacia integerrima</name>
    <dbReference type="NCBI Taxonomy" id="434235"/>
    <lineage>
        <taxon>Eukaryota</taxon>
        <taxon>Viridiplantae</taxon>
        <taxon>Streptophyta</taxon>
        <taxon>Embryophyta</taxon>
        <taxon>Tracheophyta</taxon>
        <taxon>Spermatophyta</taxon>
        <taxon>Magnoliopsida</taxon>
        <taxon>eudicotyledons</taxon>
        <taxon>Gunneridae</taxon>
        <taxon>Pentapetalae</taxon>
        <taxon>rosids</taxon>
        <taxon>malvids</taxon>
        <taxon>Sapindales</taxon>
        <taxon>Anacardiaceae</taxon>
        <taxon>Pistacia</taxon>
    </lineage>
</organism>
<dbReference type="EMBL" id="CM047737">
    <property type="protein sequence ID" value="KAJ0049604.1"/>
    <property type="molecule type" value="Genomic_DNA"/>
</dbReference>
<evidence type="ECO:0000313" key="2">
    <source>
        <dbReference type="Proteomes" id="UP001163603"/>
    </source>
</evidence>
<accession>A0ACC0ZDV3</accession>
<name>A0ACC0ZDV3_9ROSI</name>
<sequence length="208" mass="22780">MKCTPLLELSFIFFAFITEQLSATNTPVLDFTGENVLTGTEYNILTTSQESARTCSGLSLFSGESKTCPLNVIQEQLEFLKGTALTFLHAYDQEGVVYESLRLNIKFSTTECICGQSTVWRIGNFDDSTGQWFITGGGIEGNPGAQTMQSWFKIEKASTHAYKISHCPSVRNSCVSLYGDVGIYSGGGVRRLALSHTPLSVIFVKGKQ</sequence>
<proteinExistence type="predicted"/>
<dbReference type="Proteomes" id="UP001163603">
    <property type="component" value="Chromosome 2"/>
</dbReference>
<comment type="caution">
    <text evidence="1">The sequence shown here is derived from an EMBL/GenBank/DDBJ whole genome shotgun (WGS) entry which is preliminary data.</text>
</comment>
<reference evidence="2" key="1">
    <citation type="journal article" date="2023" name="G3 (Bethesda)">
        <title>Genome assembly and association tests identify interacting loci associated with vigor, precocity, and sex in interspecific pistachio rootstocks.</title>
        <authorList>
            <person name="Palmer W."/>
            <person name="Jacygrad E."/>
            <person name="Sagayaradj S."/>
            <person name="Cavanaugh K."/>
            <person name="Han R."/>
            <person name="Bertier L."/>
            <person name="Beede B."/>
            <person name="Kafkas S."/>
            <person name="Golino D."/>
            <person name="Preece J."/>
            <person name="Michelmore R."/>
        </authorList>
    </citation>
    <scope>NUCLEOTIDE SEQUENCE [LARGE SCALE GENOMIC DNA]</scope>
</reference>
<keyword evidence="2" id="KW-1185">Reference proteome</keyword>
<protein>
    <submittedName>
        <fullName evidence="1">Uncharacterized protein</fullName>
    </submittedName>
</protein>